<gene>
    <name evidence="1" type="ORF">AF331_11410</name>
</gene>
<comment type="caution">
    <text evidence="1">The sequence shown here is derived from an EMBL/GenBank/DDBJ whole genome shotgun (WGS) entry which is preliminary data.</text>
</comment>
<dbReference type="EMBL" id="LGUE01000004">
    <property type="protein sequence ID" value="KON84637.1"/>
    <property type="molecule type" value="Genomic_DNA"/>
</dbReference>
<sequence>MKLVMDFVENQRVGNKFFKVGRKNPIDGKKIQKAGNKAIRVIQKKTIFNEIKGNGLPPPTPL</sequence>
<evidence type="ECO:0000313" key="2">
    <source>
        <dbReference type="Proteomes" id="UP000037405"/>
    </source>
</evidence>
<name>A0A0M0G512_9BACI</name>
<proteinExistence type="predicted"/>
<dbReference type="PATRIC" id="fig|189381.12.peg.2300"/>
<evidence type="ECO:0000313" key="1">
    <source>
        <dbReference type="EMBL" id="KON84637.1"/>
    </source>
</evidence>
<dbReference type="STRING" id="189381.GCA_900166615_01598"/>
<dbReference type="RefSeq" id="WP_053428234.1">
    <property type="nucleotide sequence ID" value="NZ_JAUKEF010000003.1"/>
</dbReference>
<reference evidence="2" key="1">
    <citation type="submission" date="2015-07" db="EMBL/GenBank/DDBJ databases">
        <title>Fjat-14235 jcm11544.</title>
        <authorList>
            <person name="Liu B."/>
            <person name="Wang J."/>
            <person name="Zhu Y."/>
            <person name="Liu G."/>
            <person name="Chen Q."/>
            <person name="Chen Z."/>
            <person name="Lan J."/>
            <person name="Che J."/>
            <person name="Ge C."/>
            <person name="Shi H."/>
            <person name="Pan Z."/>
            <person name="Liu X."/>
        </authorList>
    </citation>
    <scope>NUCLEOTIDE SEQUENCE [LARGE SCALE GENOMIC DNA]</scope>
    <source>
        <strain evidence="2">JCM 11544</strain>
    </source>
</reference>
<protein>
    <submittedName>
        <fullName evidence="1">Uncharacterized protein</fullName>
    </submittedName>
</protein>
<dbReference type="Proteomes" id="UP000037405">
    <property type="component" value="Unassembled WGS sequence"/>
</dbReference>
<keyword evidence="2" id="KW-1185">Reference proteome</keyword>
<organism evidence="1 2">
    <name type="scientific">Rossellomorea marisflavi</name>
    <dbReference type="NCBI Taxonomy" id="189381"/>
    <lineage>
        <taxon>Bacteria</taxon>
        <taxon>Bacillati</taxon>
        <taxon>Bacillota</taxon>
        <taxon>Bacilli</taxon>
        <taxon>Bacillales</taxon>
        <taxon>Bacillaceae</taxon>
        <taxon>Rossellomorea</taxon>
    </lineage>
</organism>
<accession>A0A0M0G512</accession>
<dbReference type="AlphaFoldDB" id="A0A0M0G512"/>